<feature type="domain" description="Glycosyl transferase family 1" evidence="2">
    <location>
        <begin position="108"/>
        <end position="271"/>
    </location>
</feature>
<dbReference type="PANTHER" id="PTHR46401">
    <property type="entry name" value="GLYCOSYLTRANSFERASE WBBK-RELATED"/>
    <property type="match status" value="1"/>
</dbReference>
<organism evidence="4">
    <name type="scientific">marine sediment metagenome</name>
    <dbReference type="NCBI Taxonomy" id="412755"/>
    <lineage>
        <taxon>unclassified sequences</taxon>
        <taxon>metagenomes</taxon>
        <taxon>ecological metagenomes</taxon>
    </lineage>
</organism>
<dbReference type="PANTHER" id="PTHR46401:SF2">
    <property type="entry name" value="GLYCOSYLTRANSFERASE WBBK-RELATED"/>
    <property type="match status" value="1"/>
</dbReference>
<proteinExistence type="predicted"/>
<protein>
    <recommendedName>
        <fullName evidence="5">Glycosyl transferase family 1 domain-containing protein</fullName>
    </recommendedName>
</protein>
<evidence type="ECO:0008006" key="5">
    <source>
        <dbReference type="Google" id="ProtNLM"/>
    </source>
</evidence>
<dbReference type="Pfam" id="PF13439">
    <property type="entry name" value="Glyco_transf_4"/>
    <property type="match status" value="1"/>
</dbReference>
<evidence type="ECO:0000313" key="4">
    <source>
        <dbReference type="EMBL" id="GAH51958.1"/>
    </source>
</evidence>
<dbReference type="SUPFAM" id="SSF53756">
    <property type="entry name" value="UDP-Glycosyltransferase/glycogen phosphorylase"/>
    <property type="match status" value="1"/>
</dbReference>
<feature type="non-terminal residue" evidence="4">
    <location>
        <position position="1"/>
    </location>
</feature>
<accession>X1I351</accession>
<gene>
    <name evidence="4" type="ORF">S03H2_35939</name>
</gene>
<evidence type="ECO:0000259" key="2">
    <source>
        <dbReference type="Pfam" id="PF00534"/>
    </source>
</evidence>
<dbReference type="AlphaFoldDB" id="X1I351"/>
<dbReference type="Gene3D" id="3.40.50.2000">
    <property type="entry name" value="Glycogen Phosphorylase B"/>
    <property type="match status" value="2"/>
</dbReference>
<keyword evidence="1" id="KW-0808">Transferase</keyword>
<evidence type="ECO:0000256" key="1">
    <source>
        <dbReference type="ARBA" id="ARBA00022679"/>
    </source>
</evidence>
<evidence type="ECO:0000259" key="3">
    <source>
        <dbReference type="Pfam" id="PF13439"/>
    </source>
</evidence>
<dbReference type="EMBL" id="BARU01022017">
    <property type="protein sequence ID" value="GAH51958.1"/>
    <property type="molecule type" value="Genomic_DNA"/>
</dbReference>
<name>X1I351_9ZZZZ</name>
<reference evidence="4" key="1">
    <citation type="journal article" date="2014" name="Front. Microbiol.">
        <title>High frequency of phylogenetically diverse reductive dehalogenase-homologous genes in deep subseafloor sedimentary metagenomes.</title>
        <authorList>
            <person name="Kawai M."/>
            <person name="Futagami T."/>
            <person name="Toyoda A."/>
            <person name="Takaki Y."/>
            <person name="Nishi S."/>
            <person name="Hori S."/>
            <person name="Arai W."/>
            <person name="Tsubouchi T."/>
            <person name="Morono Y."/>
            <person name="Uchiyama I."/>
            <person name="Ito T."/>
            <person name="Fujiyama A."/>
            <person name="Inagaki F."/>
            <person name="Takami H."/>
        </authorList>
    </citation>
    <scope>NUCLEOTIDE SEQUENCE</scope>
    <source>
        <strain evidence="4">Expedition CK06-06</strain>
    </source>
</reference>
<dbReference type="Pfam" id="PF00534">
    <property type="entry name" value="Glycos_transf_1"/>
    <property type="match status" value="1"/>
</dbReference>
<dbReference type="InterPro" id="IPR001296">
    <property type="entry name" value="Glyco_trans_1"/>
</dbReference>
<sequence length="281" mass="32304">KVIKILRNNNFDIVHANSAKAALPIILSNQKRFICTIHDFTPFETKLTRIPLEKFLIKYVSKKASLITTVSNYVKQEFQYFIPKIDKNKIITIYNGIEEKYNPYPIEAQRLKEKLNIKGPVLLYIGRIAPYKGVGNIIEAYRLVKNEIPNLNLVIGGRPDYLMEKAYNNWKNENKDIYFMGYLPEEEVPFYYSMGDIFITFSSSSEGFGLTPLEAISCGTPVICSSISVYREILKNHALFVPPKDSKKLAEKIKILLNDNELRNEIVKGAQGFIKKYSWDA</sequence>
<feature type="domain" description="Glycosyltransferase subfamily 4-like N-terminal" evidence="3">
    <location>
        <begin position="2"/>
        <end position="98"/>
    </location>
</feature>
<dbReference type="CDD" id="cd03809">
    <property type="entry name" value="GT4_MtfB-like"/>
    <property type="match status" value="1"/>
</dbReference>
<dbReference type="GO" id="GO:0016757">
    <property type="term" value="F:glycosyltransferase activity"/>
    <property type="evidence" value="ECO:0007669"/>
    <property type="project" value="InterPro"/>
</dbReference>
<feature type="non-terminal residue" evidence="4">
    <location>
        <position position="281"/>
    </location>
</feature>
<comment type="caution">
    <text evidence="4">The sequence shown here is derived from an EMBL/GenBank/DDBJ whole genome shotgun (WGS) entry which is preliminary data.</text>
</comment>
<dbReference type="InterPro" id="IPR028098">
    <property type="entry name" value="Glyco_trans_4-like_N"/>
</dbReference>